<evidence type="ECO:0000256" key="4">
    <source>
        <dbReference type="ARBA" id="ARBA00022960"/>
    </source>
</evidence>
<dbReference type="InterPro" id="IPR036365">
    <property type="entry name" value="PGBD-like_sf"/>
</dbReference>
<dbReference type="GO" id="GO:0009252">
    <property type="term" value="P:peptidoglycan biosynthetic process"/>
    <property type="evidence" value="ECO:0007669"/>
    <property type="project" value="UniProtKB-UniPathway"/>
</dbReference>
<feature type="domain" description="L,D-TPase catalytic" evidence="9">
    <location>
        <begin position="299"/>
        <end position="479"/>
    </location>
</feature>
<evidence type="ECO:0000256" key="5">
    <source>
        <dbReference type="ARBA" id="ARBA00022984"/>
    </source>
</evidence>
<dbReference type="AlphaFoldDB" id="F2ICJ1"/>
<dbReference type="CDD" id="cd16913">
    <property type="entry name" value="YkuD_like"/>
    <property type="match status" value="1"/>
</dbReference>
<dbReference type="SUPFAM" id="SSF47090">
    <property type="entry name" value="PGBD-like"/>
    <property type="match status" value="1"/>
</dbReference>
<dbReference type="Gene3D" id="1.10.101.10">
    <property type="entry name" value="PGBD-like superfamily/PGBD"/>
    <property type="match status" value="1"/>
</dbReference>
<dbReference type="EMBL" id="CP002542">
    <property type="protein sequence ID" value="AEA45461.1"/>
    <property type="molecule type" value="Genomic_DNA"/>
</dbReference>
<dbReference type="Pfam" id="PF03734">
    <property type="entry name" value="YkuD"/>
    <property type="match status" value="1"/>
</dbReference>
<dbReference type="InterPro" id="IPR002477">
    <property type="entry name" value="Peptidoglycan-bd-like"/>
</dbReference>
<accession>F2ICJ1</accession>
<comment type="similarity">
    <text evidence="2">Belongs to the YkuD family.</text>
</comment>
<evidence type="ECO:0000259" key="9">
    <source>
        <dbReference type="PROSITE" id="PS52029"/>
    </source>
</evidence>
<dbReference type="RefSeq" id="WP_013688228.1">
    <property type="nucleotide sequence ID" value="NC_015321.1"/>
</dbReference>
<dbReference type="KEGG" id="fte:Fluta_3490"/>
<dbReference type="GO" id="GO:0008360">
    <property type="term" value="P:regulation of cell shape"/>
    <property type="evidence" value="ECO:0007669"/>
    <property type="project" value="UniProtKB-UniRule"/>
</dbReference>
<protein>
    <submittedName>
        <fullName evidence="10">ErfK/YbiS/YcfS/YnhG family protein</fullName>
    </submittedName>
</protein>
<dbReference type="Pfam" id="PF01471">
    <property type="entry name" value="PG_binding_1"/>
    <property type="match status" value="1"/>
</dbReference>
<sequence precursor="true">MKFSRLLLLFLPLALTFTFIRCSADIDKSDPIFDQKVSLKKRISLAVESDLLTKLDFPKGIVDSVYVFYKSRDFKPVWANDSMLVKKGENWKELLKFPCALGLPDNRPFKFKQDSLTNTSIVQEFILTARLAQLQQDLKVGFLDTSINNYRPIVSIDVKSLSKSVAQMDTVKKWGTWLANMGPKRREYRYLAIGLYQFASKKTLSNIHFEIPALVEDSLRCVELSKESLIDKGYLDPKKNDDESFWDAMSRFQADNGLKADGVIGIYTRKSLNESVRFKCHRAILSMERWRWRAPFPDRYLWVNIPEYKLRLFYNDSLLSEHRVVVGKPENQTPELSSKLRAIISLPYWTQPHTIASKEFLPAIQNNSNYAAKNNYKVYRGETEVDPTTINWKRYKEKNFPFRVRQEPGSDNALGLVKFEFNNKFGVYIHDTPSKGFFNKDIRAYSHGCMRCELPDSLARFILTRDDRQKMTRDSLDTLIARKEHFTIHLHKPIQLQVDYITVTTNGKGRLLFYPDVYDRDEKYLKMMKVYQKVN</sequence>
<dbReference type="SUPFAM" id="SSF141523">
    <property type="entry name" value="L,D-transpeptidase catalytic domain-like"/>
    <property type="match status" value="1"/>
</dbReference>
<keyword evidence="5 7" id="KW-0573">Peptidoglycan synthesis</keyword>
<dbReference type="OrthoDB" id="9778545at2"/>
<feature type="active site" description="Nucleophile" evidence="7">
    <location>
        <position position="449"/>
    </location>
</feature>
<dbReference type="STRING" id="755732.Fluta_3490"/>
<dbReference type="HOGENOM" id="CLU_020360_3_1_10"/>
<evidence type="ECO:0000256" key="2">
    <source>
        <dbReference type="ARBA" id="ARBA00005992"/>
    </source>
</evidence>
<dbReference type="Gene3D" id="2.40.440.10">
    <property type="entry name" value="L,D-transpeptidase catalytic domain-like"/>
    <property type="match status" value="1"/>
</dbReference>
<evidence type="ECO:0000256" key="3">
    <source>
        <dbReference type="ARBA" id="ARBA00022679"/>
    </source>
</evidence>
<evidence type="ECO:0000313" key="10">
    <source>
        <dbReference type="EMBL" id="AEA45461.1"/>
    </source>
</evidence>
<evidence type="ECO:0000256" key="8">
    <source>
        <dbReference type="SAM" id="SignalP"/>
    </source>
</evidence>
<name>F2ICJ1_FLUTR</name>
<feature type="chain" id="PRO_5003283571" evidence="8">
    <location>
        <begin position="25"/>
        <end position="535"/>
    </location>
</feature>
<dbReference type="GO" id="GO:0071555">
    <property type="term" value="P:cell wall organization"/>
    <property type="evidence" value="ECO:0007669"/>
    <property type="project" value="UniProtKB-UniRule"/>
</dbReference>
<dbReference type="eggNOG" id="COG2989">
    <property type="taxonomic scope" value="Bacteria"/>
</dbReference>
<keyword evidence="8" id="KW-0732">Signal</keyword>
<proteinExistence type="inferred from homology"/>
<keyword evidence="4 7" id="KW-0133">Cell shape</keyword>
<organism evidence="10 11">
    <name type="scientific">Fluviicola taffensis (strain DSM 16823 / NCIMB 13979 / RW262)</name>
    <dbReference type="NCBI Taxonomy" id="755732"/>
    <lineage>
        <taxon>Bacteria</taxon>
        <taxon>Pseudomonadati</taxon>
        <taxon>Bacteroidota</taxon>
        <taxon>Flavobacteriia</taxon>
        <taxon>Flavobacteriales</taxon>
        <taxon>Crocinitomicaceae</taxon>
        <taxon>Fluviicola</taxon>
    </lineage>
</organism>
<evidence type="ECO:0000313" key="11">
    <source>
        <dbReference type="Proteomes" id="UP000007463"/>
    </source>
</evidence>
<evidence type="ECO:0000256" key="1">
    <source>
        <dbReference type="ARBA" id="ARBA00004752"/>
    </source>
</evidence>
<feature type="signal peptide" evidence="8">
    <location>
        <begin position="1"/>
        <end position="24"/>
    </location>
</feature>
<feature type="active site" description="Proton donor/acceptor" evidence="7">
    <location>
        <position position="430"/>
    </location>
</feature>
<keyword evidence="3" id="KW-0808">Transferase</keyword>
<reference evidence="11" key="2">
    <citation type="submission" date="2011-02" db="EMBL/GenBank/DDBJ databases">
        <title>The complete genome of Fluviicola taffensis DSM 16823.</title>
        <authorList>
            <consortium name="US DOE Joint Genome Institute (JGI-PGF)"/>
            <person name="Lucas S."/>
            <person name="Copeland A."/>
            <person name="Lapidus A."/>
            <person name="Bruce D."/>
            <person name="Goodwin L."/>
            <person name="Pitluck S."/>
            <person name="Kyrpides N."/>
            <person name="Mavromatis K."/>
            <person name="Ivanova N."/>
            <person name="Mikhailova N."/>
            <person name="Pagani I."/>
            <person name="Chertkov O."/>
            <person name="Detter J.C."/>
            <person name="Han C."/>
            <person name="Tapia R."/>
            <person name="Land M."/>
            <person name="Hauser L."/>
            <person name="Markowitz V."/>
            <person name="Cheng J.-F."/>
            <person name="Hugenholtz P."/>
            <person name="Woyke T."/>
            <person name="Wu D."/>
            <person name="Tindall B."/>
            <person name="Pomrenke H.G."/>
            <person name="Brambilla E."/>
            <person name="Klenk H.-P."/>
            <person name="Eisen J.A."/>
        </authorList>
    </citation>
    <scope>NUCLEOTIDE SEQUENCE [LARGE SCALE GENOMIC DNA]</scope>
    <source>
        <strain evidence="11">DSM 16823 / RW262 / RW262</strain>
    </source>
</reference>
<dbReference type="InterPro" id="IPR038063">
    <property type="entry name" value="Transpep_catalytic_dom"/>
</dbReference>
<dbReference type="GO" id="GO:0004180">
    <property type="term" value="F:carboxypeptidase activity"/>
    <property type="evidence" value="ECO:0007669"/>
    <property type="project" value="UniProtKB-ARBA"/>
</dbReference>
<keyword evidence="6 7" id="KW-0961">Cell wall biogenesis/degradation</keyword>
<gene>
    <name evidence="10" type="ordered locus">Fluta_3490</name>
</gene>
<dbReference type="InterPro" id="IPR036366">
    <property type="entry name" value="PGBDSf"/>
</dbReference>
<dbReference type="GO" id="GO:0016740">
    <property type="term" value="F:transferase activity"/>
    <property type="evidence" value="ECO:0007669"/>
    <property type="project" value="UniProtKB-KW"/>
</dbReference>
<evidence type="ECO:0000256" key="6">
    <source>
        <dbReference type="ARBA" id="ARBA00023316"/>
    </source>
</evidence>
<dbReference type="PANTHER" id="PTHR41533:SF2">
    <property type="entry name" value="BLR7131 PROTEIN"/>
    <property type="match status" value="1"/>
</dbReference>
<dbReference type="PANTHER" id="PTHR41533">
    <property type="entry name" value="L,D-TRANSPEPTIDASE HI_1667-RELATED"/>
    <property type="match status" value="1"/>
</dbReference>
<dbReference type="InterPro" id="IPR005490">
    <property type="entry name" value="LD_TPept_cat_dom"/>
</dbReference>
<evidence type="ECO:0000256" key="7">
    <source>
        <dbReference type="PROSITE-ProRule" id="PRU01373"/>
    </source>
</evidence>
<dbReference type="InterPro" id="IPR052905">
    <property type="entry name" value="LD-transpeptidase_YkuD-like"/>
</dbReference>
<dbReference type="Proteomes" id="UP000007463">
    <property type="component" value="Chromosome"/>
</dbReference>
<keyword evidence="11" id="KW-1185">Reference proteome</keyword>
<dbReference type="UniPathway" id="UPA00219"/>
<reference evidence="10 11" key="1">
    <citation type="journal article" date="2011" name="Stand. Genomic Sci.">
        <title>Complete genome sequence of the gliding freshwater bacterium Fluviicola taffensis type strain (RW262).</title>
        <authorList>
            <person name="Woyke T."/>
            <person name="Chertkov O."/>
            <person name="Lapidus A."/>
            <person name="Nolan M."/>
            <person name="Lucas S."/>
            <person name="Del Rio T.G."/>
            <person name="Tice H."/>
            <person name="Cheng J.F."/>
            <person name="Tapia R."/>
            <person name="Han C."/>
            <person name="Goodwin L."/>
            <person name="Pitluck S."/>
            <person name="Liolios K."/>
            <person name="Pagani I."/>
            <person name="Ivanova N."/>
            <person name="Huntemann M."/>
            <person name="Mavromatis K."/>
            <person name="Mikhailova N."/>
            <person name="Pati A."/>
            <person name="Chen A."/>
            <person name="Palaniappan K."/>
            <person name="Land M."/>
            <person name="Hauser L."/>
            <person name="Brambilla E.M."/>
            <person name="Rohde M."/>
            <person name="Mwirichia R."/>
            <person name="Sikorski J."/>
            <person name="Tindall B.J."/>
            <person name="Goker M."/>
            <person name="Bristow J."/>
            <person name="Eisen J.A."/>
            <person name="Markowitz V."/>
            <person name="Hugenholtz P."/>
            <person name="Klenk H.P."/>
            <person name="Kyrpides N.C."/>
        </authorList>
    </citation>
    <scope>NUCLEOTIDE SEQUENCE [LARGE SCALE GENOMIC DNA]</scope>
    <source>
        <strain evidence="11">DSM 16823 / RW262 / RW262</strain>
    </source>
</reference>
<comment type="pathway">
    <text evidence="1 7">Cell wall biogenesis; peptidoglycan biosynthesis.</text>
</comment>
<dbReference type="PROSITE" id="PS52029">
    <property type="entry name" value="LD_TPASE"/>
    <property type="match status" value="1"/>
</dbReference>